<feature type="transmembrane region" description="Helical" evidence="2">
    <location>
        <begin position="106"/>
        <end position="123"/>
    </location>
</feature>
<dbReference type="AlphaFoldDB" id="A0A7X9RT03"/>
<comment type="caution">
    <text evidence="4">The sequence shown here is derived from an EMBL/GenBank/DDBJ whole genome shotgun (WGS) entry which is preliminary data.</text>
</comment>
<evidence type="ECO:0000313" key="5">
    <source>
        <dbReference type="Proteomes" id="UP000576082"/>
    </source>
</evidence>
<feature type="transmembrane region" description="Helical" evidence="2">
    <location>
        <begin position="30"/>
        <end position="47"/>
    </location>
</feature>
<dbReference type="InterPro" id="IPR003018">
    <property type="entry name" value="GAF"/>
</dbReference>
<dbReference type="Proteomes" id="UP000576082">
    <property type="component" value="Unassembled WGS sequence"/>
</dbReference>
<feature type="transmembrane region" description="Helical" evidence="2">
    <location>
        <begin position="77"/>
        <end position="94"/>
    </location>
</feature>
<evidence type="ECO:0000256" key="2">
    <source>
        <dbReference type="SAM" id="Phobius"/>
    </source>
</evidence>
<keyword evidence="5" id="KW-1185">Reference proteome</keyword>
<evidence type="ECO:0000313" key="4">
    <source>
        <dbReference type="EMBL" id="NME66679.1"/>
    </source>
</evidence>
<feature type="region of interest" description="Disordered" evidence="1">
    <location>
        <begin position="417"/>
        <end position="438"/>
    </location>
</feature>
<dbReference type="Pfam" id="PF13185">
    <property type="entry name" value="GAF_2"/>
    <property type="match status" value="1"/>
</dbReference>
<name>A0A7X9RT03_9BACT</name>
<dbReference type="SUPFAM" id="SSF55781">
    <property type="entry name" value="GAF domain-like"/>
    <property type="match status" value="1"/>
</dbReference>
<feature type="transmembrane region" description="Helical" evidence="2">
    <location>
        <begin position="130"/>
        <end position="148"/>
    </location>
</feature>
<keyword evidence="2" id="KW-0472">Membrane</keyword>
<proteinExistence type="predicted"/>
<dbReference type="EMBL" id="JABANE010000003">
    <property type="protein sequence ID" value="NME66679.1"/>
    <property type="molecule type" value="Genomic_DNA"/>
</dbReference>
<accession>A0A7X9RT03</accession>
<dbReference type="InterPro" id="IPR029016">
    <property type="entry name" value="GAF-like_dom_sf"/>
</dbReference>
<evidence type="ECO:0000256" key="1">
    <source>
        <dbReference type="SAM" id="MobiDB-lite"/>
    </source>
</evidence>
<keyword evidence="2" id="KW-1133">Transmembrane helix</keyword>
<gene>
    <name evidence="4" type="ORF">HHU12_01765</name>
</gene>
<reference evidence="4 5" key="1">
    <citation type="submission" date="2020-04" db="EMBL/GenBank/DDBJ databases">
        <title>Flammeovirga sp. SR4, a novel species isolated from seawater.</title>
        <authorList>
            <person name="Wang X."/>
        </authorList>
    </citation>
    <scope>NUCLEOTIDE SEQUENCE [LARGE SCALE GENOMIC DNA]</scope>
    <source>
        <strain evidence="4 5">ATCC 23126</strain>
    </source>
</reference>
<keyword evidence="2" id="KW-0812">Transmembrane</keyword>
<feature type="transmembrane region" description="Helical" evidence="2">
    <location>
        <begin position="168"/>
        <end position="185"/>
    </location>
</feature>
<protein>
    <submittedName>
        <fullName evidence="4">GAF domain-containing protein</fullName>
    </submittedName>
</protein>
<evidence type="ECO:0000259" key="3">
    <source>
        <dbReference type="Pfam" id="PF13185"/>
    </source>
</evidence>
<feature type="domain" description="GAF" evidence="3">
    <location>
        <begin position="253"/>
        <end position="391"/>
    </location>
</feature>
<organism evidence="4 5">
    <name type="scientific">Flammeovirga aprica JL-4</name>
    <dbReference type="NCBI Taxonomy" id="694437"/>
    <lineage>
        <taxon>Bacteria</taxon>
        <taxon>Pseudomonadati</taxon>
        <taxon>Bacteroidota</taxon>
        <taxon>Cytophagia</taxon>
        <taxon>Cytophagales</taxon>
        <taxon>Flammeovirgaceae</taxon>
        <taxon>Flammeovirga</taxon>
    </lineage>
</organism>
<dbReference type="RefSeq" id="WP_169654426.1">
    <property type="nucleotide sequence ID" value="NZ_JABANE010000003.1"/>
</dbReference>
<dbReference type="Gene3D" id="3.30.450.40">
    <property type="match status" value="1"/>
</dbReference>
<sequence>MNIFQQIFSIGLDKNIQGITREKVITTNQFAFYLTFFEIFYLILSIMKAPVLMQWPLMGILGNLIVLTFNHLRLYQISRVILCIIPMSVVIIYNSYLTPVDANPRISGYIIGVVHLLIPFLIFDVREKKYQWSLFIILSGFLLSMFQLEDILVDPMIDYETLYEPDSTRGAYIGIFGMGILMLLMQRERMSYRLESERLTKESIERAEELEKSDKELREVLKKVQVTKIEDEQRTWTTQCLSEFNDLTRTVENLDDLIDQSTSFLARVLELNQVAVFSRVEDKERGDYLRRQSVYAYDRKKYLNSNKIEQGEGLIGQCFLEKKPIILKDVPSGYLNISSGLGDITASFVAIYPLKAYDKVEGVIEIASFKVLEEYKLEFLSRVCESLAITILNKLASEKLKQLLAISQQQAEQMRSQEEEMRQNLEEMQATQEEMKRNEDVYQEEIRRIRKLADK</sequence>
<feature type="transmembrane region" description="Helical" evidence="2">
    <location>
        <begin position="53"/>
        <end position="70"/>
    </location>
</feature>